<dbReference type="EMBL" id="DXBY01000349">
    <property type="protein sequence ID" value="HIZ38178.1"/>
    <property type="molecule type" value="Genomic_DNA"/>
</dbReference>
<dbReference type="InterPro" id="IPR010985">
    <property type="entry name" value="Ribbon_hlx_hlx"/>
</dbReference>
<dbReference type="Proteomes" id="UP000824037">
    <property type="component" value="Unassembled WGS sequence"/>
</dbReference>
<dbReference type="AlphaFoldDB" id="A0A9D2EIM4"/>
<reference evidence="2" key="1">
    <citation type="journal article" date="2021" name="PeerJ">
        <title>Extensive microbial diversity within the chicken gut microbiome revealed by metagenomics and culture.</title>
        <authorList>
            <person name="Gilroy R."/>
            <person name="Ravi A."/>
            <person name="Getino M."/>
            <person name="Pursley I."/>
            <person name="Horton D.L."/>
            <person name="Alikhan N.F."/>
            <person name="Baker D."/>
            <person name="Gharbi K."/>
            <person name="Hall N."/>
            <person name="Watson M."/>
            <person name="Adriaenssens E.M."/>
            <person name="Foster-Nyarko E."/>
            <person name="Jarju S."/>
            <person name="Secka A."/>
            <person name="Antonio M."/>
            <person name="Oren A."/>
            <person name="Chaudhuri R.R."/>
            <person name="La Ragione R."/>
            <person name="Hildebrand F."/>
            <person name="Pallen M.J."/>
        </authorList>
    </citation>
    <scope>NUCLEOTIDE SEQUENCE</scope>
    <source>
        <strain evidence="2">ChiGjej4B4-7305</strain>
    </source>
</reference>
<feature type="domain" description="Ribbon-helix-helix protein CopG" evidence="1">
    <location>
        <begin position="4"/>
        <end position="40"/>
    </location>
</feature>
<dbReference type="InterPro" id="IPR002145">
    <property type="entry name" value="CopG"/>
</dbReference>
<evidence type="ECO:0000313" key="3">
    <source>
        <dbReference type="Proteomes" id="UP000824037"/>
    </source>
</evidence>
<reference evidence="2" key="2">
    <citation type="submission" date="2021-04" db="EMBL/GenBank/DDBJ databases">
        <authorList>
            <person name="Gilroy R."/>
        </authorList>
    </citation>
    <scope>NUCLEOTIDE SEQUENCE</scope>
    <source>
        <strain evidence="2">ChiGjej4B4-7305</strain>
    </source>
</reference>
<comment type="caution">
    <text evidence="2">The sequence shown here is derived from an EMBL/GenBank/DDBJ whole genome shotgun (WGS) entry which is preliminary data.</text>
</comment>
<dbReference type="Pfam" id="PF01402">
    <property type="entry name" value="RHH_1"/>
    <property type="match status" value="1"/>
</dbReference>
<dbReference type="SUPFAM" id="SSF47598">
    <property type="entry name" value="Ribbon-helix-helix"/>
    <property type="match status" value="1"/>
</dbReference>
<proteinExistence type="predicted"/>
<evidence type="ECO:0000313" key="2">
    <source>
        <dbReference type="EMBL" id="HIZ38178.1"/>
    </source>
</evidence>
<accession>A0A9D2EIM4</accession>
<evidence type="ECO:0000259" key="1">
    <source>
        <dbReference type="Pfam" id="PF01402"/>
    </source>
</evidence>
<name>A0A9D2EIM4_9MICO</name>
<sequence>MAMTLRLTPEQDEALAHLAAANRMSKHEVVVRAIEDAARRSAHSERLQAFSAEGRQRYAGLLDRLSQ</sequence>
<protein>
    <submittedName>
        <fullName evidence="2">Ribbon-helix-helix protein, CopG family</fullName>
    </submittedName>
</protein>
<organism evidence="2 3">
    <name type="scientific">Candidatus Ruania gallistercoris</name>
    <dbReference type="NCBI Taxonomy" id="2838746"/>
    <lineage>
        <taxon>Bacteria</taxon>
        <taxon>Bacillati</taxon>
        <taxon>Actinomycetota</taxon>
        <taxon>Actinomycetes</taxon>
        <taxon>Micrococcales</taxon>
        <taxon>Ruaniaceae</taxon>
        <taxon>Ruania</taxon>
    </lineage>
</organism>
<dbReference type="GO" id="GO:0006355">
    <property type="term" value="P:regulation of DNA-templated transcription"/>
    <property type="evidence" value="ECO:0007669"/>
    <property type="project" value="InterPro"/>
</dbReference>
<gene>
    <name evidence="2" type="ORF">H9815_20565</name>
</gene>